<protein>
    <recommendedName>
        <fullName evidence="6">Ankyrin repeat protein</fullName>
    </recommendedName>
</protein>
<proteinExistence type="predicted"/>
<feature type="coiled-coil region" evidence="1">
    <location>
        <begin position="352"/>
        <end position="379"/>
    </location>
</feature>
<evidence type="ECO:0008006" key="6">
    <source>
        <dbReference type="Google" id="ProtNLM"/>
    </source>
</evidence>
<evidence type="ECO:0000256" key="3">
    <source>
        <dbReference type="SAM" id="Phobius"/>
    </source>
</evidence>
<feature type="compositionally biased region" description="Acidic residues" evidence="2">
    <location>
        <begin position="562"/>
        <end position="572"/>
    </location>
</feature>
<accession>A0A2J6S8J2</accession>
<dbReference type="PANTHER" id="PTHR47685:SF1">
    <property type="entry name" value="MAGNESIUM TRANSPORT PROTEIN CORA"/>
    <property type="match status" value="1"/>
</dbReference>
<dbReference type="OrthoDB" id="341259at2759"/>
<evidence type="ECO:0000256" key="2">
    <source>
        <dbReference type="SAM" id="MobiDB-lite"/>
    </source>
</evidence>
<keyword evidence="3" id="KW-0812">Transmembrane</keyword>
<keyword evidence="3" id="KW-0472">Membrane</keyword>
<keyword evidence="3" id="KW-1133">Transmembrane helix</keyword>
<name>A0A2J6S8J2_HYAVF</name>
<evidence type="ECO:0000313" key="4">
    <source>
        <dbReference type="EMBL" id="PMD47078.1"/>
    </source>
</evidence>
<dbReference type="InterPro" id="IPR050829">
    <property type="entry name" value="CorA_MIT"/>
</dbReference>
<organism evidence="4 5">
    <name type="scientific">Hyaloscypha variabilis (strain UAMH 11265 / GT02V1 / F)</name>
    <name type="common">Meliniomyces variabilis</name>
    <dbReference type="NCBI Taxonomy" id="1149755"/>
    <lineage>
        <taxon>Eukaryota</taxon>
        <taxon>Fungi</taxon>
        <taxon>Dikarya</taxon>
        <taxon>Ascomycota</taxon>
        <taxon>Pezizomycotina</taxon>
        <taxon>Leotiomycetes</taxon>
        <taxon>Helotiales</taxon>
        <taxon>Hyaloscyphaceae</taxon>
        <taxon>Hyaloscypha</taxon>
        <taxon>Hyaloscypha variabilis</taxon>
    </lineage>
</organism>
<evidence type="ECO:0000313" key="5">
    <source>
        <dbReference type="Proteomes" id="UP000235786"/>
    </source>
</evidence>
<dbReference type="Proteomes" id="UP000235786">
    <property type="component" value="Unassembled WGS sequence"/>
</dbReference>
<dbReference type="AlphaFoldDB" id="A0A2J6S8J2"/>
<keyword evidence="5" id="KW-1185">Reference proteome</keyword>
<dbReference type="EMBL" id="KZ613938">
    <property type="protein sequence ID" value="PMD47078.1"/>
    <property type="molecule type" value="Genomic_DNA"/>
</dbReference>
<evidence type="ECO:0000256" key="1">
    <source>
        <dbReference type="SAM" id="Coils"/>
    </source>
</evidence>
<gene>
    <name evidence="4" type="ORF">L207DRAFT_150585</name>
</gene>
<sequence>MLVYGQLARLSARKHGGWNLGEAIAFVNKNFHEENTTNSILGTRDTSCIFDILKFSEDTGTNHGAVVAEKEEFVPNFVSLVMPFFHATSPEDLGKRSVISKELLMQSRYCRSDNPASLGIHLPRTLDEYCNQSLDPLTLDTRNKDQVVLRYQKEKANPWSEGWLSIVTVPQAWLWKFGNVIMTALPSDTNVVNPLLDQNMDNSWYISCEAQSSNTEQVLGLFLSDLVDVLDRPAMAGLSEPIFNIFEKAIADLSERVDRYTKNADVDTIKIADEKKFLHEIDDIREELSMIKTVLFQQEEVWRDFANRAWPSYWPDGPGGRFKPPSEAPDDTAFSEMDRRIWIKIQRPQIQFAKFNRRIAKLDADAERVERAIDRKLDLKTKHASLREAHTMAIMSAAVFGFTIVTIIFTPLSFVVALFALPIDRFQKQQVPSVWTDQAGMYSTNYMGKWIVTAELVSISLTLTIMWFMVEYGLRVPITHRIKKWARGILKRLLNKILSEEGESGDETVSPRAHKAGKSTSEGQPKKKGKVSIDPSDPEDGIKKDQPRRRKWFPKREKSKSDEEEGAGEDGK</sequence>
<feature type="transmembrane region" description="Helical" evidence="3">
    <location>
        <begin position="392"/>
        <end position="421"/>
    </location>
</feature>
<keyword evidence="1" id="KW-0175">Coiled coil</keyword>
<reference evidence="4 5" key="1">
    <citation type="submission" date="2016-04" db="EMBL/GenBank/DDBJ databases">
        <title>A degradative enzymes factory behind the ericoid mycorrhizal symbiosis.</title>
        <authorList>
            <consortium name="DOE Joint Genome Institute"/>
            <person name="Martino E."/>
            <person name="Morin E."/>
            <person name="Grelet G."/>
            <person name="Kuo A."/>
            <person name="Kohler A."/>
            <person name="Daghino S."/>
            <person name="Barry K."/>
            <person name="Choi C."/>
            <person name="Cichocki N."/>
            <person name="Clum A."/>
            <person name="Copeland A."/>
            <person name="Hainaut M."/>
            <person name="Haridas S."/>
            <person name="Labutti K."/>
            <person name="Lindquist E."/>
            <person name="Lipzen A."/>
            <person name="Khouja H.-R."/>
            <person name="Murat C."/>
            <person name="Ohm R."/>
            <person name="Olson A."/>
            <person name="Spatafora J."/>
            <person name="Veneault-Fourrey C."/>
            <person name="Henrissat B."/>
            <person name="Grigoriev I."/>
            <person name="Martin F."/>
            <person name="Perotto S."/>
        </authorList>
    </citation>
    <scope>NUCLEOTIDE SEQUENCE [LARGE SCALE GENOMIC DNA]</scope>
    <source>
        <strain evidence="4 5">F</strain>
    </source>
</reference>
<feature type="transmembrane region" description="Helical" evidence="3">
    <location>
        <begin position="450"/>
        <end position="474"/>
    </location>
</feature>
<feature type="region of interest" description="Disordered" evidence="2">
    <location>
        <begin position="503"/>
        <end position="572"/>
    </location>
</feature>
<dbReference type="PANTHER" id="PTHR47685">
    <property type="entry name" value="MAGNESIUM TRANSPORT PROTEIN CORA"/>
    <property type="match status" value="1"/>
</dbReference>